<feature type="domain" description="Methyl-accepting transducer" evidence="8">
    <location>
        <begin position="303"/>
        <end position="518"/>
    </location>
</feature>
<proteinExistence type="inferred from homology"/>
<dbReference type="RefSeq" id="WP_152729507.1">
    <property type="nucleotide sequence ID" value="NZ_JAABOZ010000003.1"/>
</dbReference>
<dbReference type="SUPFAM" id="SSF58104">
    <property type="entry name" value="Methyl-accepting chemotaxis protein (MCP) signaling domain"/>
    <property type="match status" value="1"/>
</dbReference>
<dbReference type="Proteomes" id="UP000470470">
    <property type="component" value="Unassembled WGS sequence"/>
</dbReference>
<dbReference type="PROSITE" id="PS50885">
    <property type="entry name" value="HAMP"/>
    <property type="match status" value="1"/>
</dbReference>
<dbReference type="AlphaFoldDB" id="A0A7K3WEW9"/>
<evidence type="ECO:0000256" key="3">
    <source>
        <dbReference type="ARBA" id="ARBA00023224"/>
    </source>
</evidence>
<dbReference type="EMBL" id="JAAGWK010000018">
    <property type="protein sequence ID" value="NEL54916.1"/>
    <property type="molecule type" value="Genomic_DNA"/>
</dbReference>
<feature type="transmembrane region" description="Helical" evidence="7">
    <location>
        <begin position="30"/>
        <end position="52"/>
    </location>
</feature>
<dbReference type="GO" id="GO:0006935">
    <property type="term" value="P:chemotaxis"/>
    <property type="evidence" value="ECO:0007669"/>
    <property type="project" value="InterPro"/>
</dbReference>
<reference evidence="10 11" key="1">
    <citation type="submission" date="2020-02" db="EMBL/GenBank/DDBJ databases">
        <title>The whole genome sequence of CPCC 205119.</title>
        <authorList>
            <person name="Jiang Z."/>
        </authorList>
    </citation>
    <scope>NUCLEOTIDE SEQUENCE [LARGE SCALE GENOMIC DNA]</scope>
    <source>
        <strain evidence="10 11">CPCC 205119</strain>
    </source>
</reference>
<comment type="caution">
    <text evidence="10">The sequence shown here is derived from an EMBL/GenBank/DDBJ whole genome shotgun (WGS) entry which is preliminary data.</text>
</comment>
<sequence>MTTHLDAAGSRGTTGRSPSRLLPTSWPLRLRLLVAIALVGVTTLVAGAVGVMRMSELDRQAQNVYAEGAVPMDLVRSIQTNWYRGIVGSTRALLPGTSAEFNAAAKQTAVDSVARMEELAAEVNRIGLEGEAADRFAEYEVAVADFLAKQTAIVTAVATGDLVSAGQQLPAFNAAEAATTALLEEATAAQAERTTEIAAEATRAYESARTVLIVVVAIGLLVAALLSLLAARSVTRPVQSMRDVLGRAAAGDLTARVVVTGDDELTAAGHSLNTTLDQLGGVLRLVRDSASGLAEASAVAEATAEAVSENAAQAARQAESIQTAAGEVAMSIDTVSAGSNEMEGAIREIATNATQAADVARRAVDVARTTTDTVGALGESSEQIATVIKVITAIAEQTNLLALNATIEAARAGEMGKGFAVVATEVKELAQETARATEDISGRVQGIQQDTTRAVAAIGEISAVIGEINDFQASIAAAVEEQTATTNEMNRNVAEAASGSRSIADGVSGLAGNASTTHAQVAQARAGSAELARMGVELQRAVAGFSL</sequence>
<feature type="domain" description="HAMP" evidence="9">
    <location>
        <begin position="232"/>
        <end position="284"/>
    </location>
</feature>
<dbReference type="GO" id="GO:0007165">
    <property type="term" value="P:signal transduction"/>
    <property type="evidence" value="ECO:0007669"/>
    <property type="project" value="UniProtKB-KW"/>
</dbReference>
<feature type="transmembrane region" description="Helical" evidence="7">
    <location>
        <begin position="211"/>
        <end position="231"/>
    </location>
</feature>
<dbReference type="GO" id="GO:0016020">
    <property type="term" value="C:membrane"/>
    <property type="evidence" value="ECO:0007669"/>
    <property type="project" value="InterPro"/>
</dbReference>
<dbReference type="InterPro" id="IPR003660">
    <property type="entry name" value="HAMP_dom"/>
</dbReference>
<dbReference type="InterPro" id="IPR004089">
    <property type="entry name" value="MCPsignal_dom"/>
</dbReference>
<evidence type="ECO:0000256" key="7">
    <source>
        <dbReference type="SAM" id="Phobius"/>
    </source>
</evidence>
<feature type="region of interest" description="Disordered" evidence="6">
    <location>
        <begin position="1"/>
        <end position="20"/>
    </location>
</feature>
<evidence type="ECO:0000313" key="11">
    <source>
        <dbReference type="Proteomes" id="UP000470470"/>
    </source>
</evidence>
<dbReference type="Gene3D" id="1.10.287.950">
    <property type="entry name" value="Methyl-accepting chemotaxis protein"/>
    <property type="match status" value="1"/>
</dbReference>
<accession>A0A7K3WEW9</accession>
<dbReference type="GO" id="GO:0004888">
    <property type="term" value="F:transmembrane signaling receptor activity"/>
    <property type="evidence" value="ECO:0007669"/>
    <property type="project" value="InterPro"/>
</dbReference>
<organism evidence="10 11">
    <name type="scientific">Goekera deserti</name>
    <dbReference type="NCBI Taxonomy" id="2497753"/>
    <lineage>
        <taxon>Bacteria</taxon>
        <taxon>Bacillati</taxon>
        <taxon>Actinomycetota</taxon>
        <taxon>Actinomycetes</taxon>
        <taxon>Geodermatophilales</taxon>
        <taxon>Geodermatophilaceae</taxon>
        <taxon>Goekera</taxon>
    </lineage>
</organism>
<evidence type="ECO:0000313" key="10">
    <source>
        <dbReference type="EMBL" id="NEL54916.1"/>
    </source>
</evidence>
<dbReference type="PRINTS" id="PR00260">
    <property type="entry name" value="CHEMTRNSDUCR"/>
</dbReference>
<evidence type="ECO:0000256" key="6">
    <source>
        <dbReference type="SAM" id="MobiDB-lite"/>
    </source>
</evidence>
<dbReference type="PANTHER" id="PTHR32089:SF112">
    <property type="entry name" value="LYSOZYME-LIKE PROTEIN-RELATED"/>
    <property type="match status" value="1"/>
</dbReference>
<keyword evidence="3 5" id="KW-0807">Transducer</keyword>
<comment type="similarity">
    <text evidence="4">Belongs to the methyl-accepting chemotaxis (MCP) protein family.</text>
</comment>
<dbReference type="SMART" id="SM00283">
    <property type="entry name" value="MA"/>
    <property type="match status" value="1"/>
</dbReference>
<evidence type="ECO:0000256" key="5">
    <source>
        <dbReference type="PROSITE-ProRule" id="PRU00284"/>
    </source>
</evidence>
<dbReference type="SMART" id="SM00304">
    <property type="entry name" value="HAMP"/>
    <property type="match status" value="2"/>
</dbReference>
<dbReference type="Pfam" id="PF00672">
    <property type="entry name" value="HAMP"/>
    <property type="match status" value="1"/>
</dbReference>
<gene>
    <name evidence="10" type="ORF">G1H19_12975</name>
</gene>
<evidence type="ECO:0000256" key="2">
    <source>
        <dbReference type="ARBA" id="ARBA00022989"/>
    </source>
</evidence>
<evidence type="ECO:0000259" key="8">
    <source>
        <dbReference type="PROSITE" id="PS50111"/>
    </source>
</evidence>
<dbReference type="InterPro" id="IPR024478">
    <property type="entry name" value="HlyB_4HB_MCP"/>
</dbReference>
<keyword evidence="11" id="KW-1185">Reference proteome</keyword>
<dbReference type="InterPro" id="IPR004090">
    <property type="entry name" value="Chemotax_Me-accpt_rcpt"/>
</dbReference>
<evidence type="ECO:0000259" key="9">
    <source>
        <dbReference type="PROSITE" id="PS50885"/>
    </source>
</evidence>
<protein>
    <submittedName>
        <fullName evidence="10">Methyl-accepting chemotaxis protein</fullName>
    </submittedName>
</protein>
<keyword evidence="1 7" id="KW-0812">Transmembrane</keyword>
<keyword evidence="7" id="KW-0472">Membrane</keyword>
<dbReference type="CDD" id="cd06225">
    <property type="entry name" value="HAMP"/>
    <property type="match status" value="1"/>
</dbReference>
<dbReference type="Pfam" id="PF00015">
    <property type="entry name" value="MCPsignal"/>
    <property type="match status" value="1"/>
</dbReference>
<dbReference type="Pfam" id="PF12729">
    <property type="entry name" value="4HB_MCP_1"/>
    <property type="match status" value="1"/>
</dbReference>
<name>A0A7K3WEW9_9ACTN</name>
<dbReference type="PANTHER" id="PTHR32089">
    <property type="entry name" value="METHYL-ACCEPTING CHEMOTAXIS PROTEIN MCPB"/>
    <property type="match status" value="1"/>
</dbReference>
<evidence type="ECO:0000256" key="4">
    <source>
        <dbReference type="ARBA" id="ARBA00029447"/>
    </source>
</evidence>
<keyword evidence="2 7" id="KW-1133">Transmembrane helix</keyword>
<evidence type="ECO:0000256" key="1">
    <source>
        <dbReference type="ARBA" id="ARBA00022692"/>
    </source>
</evidence>
<dbReference type="PROSITE" id="PS50111">
    <property type="entry name" value="CHEMOTAXIS_TRANSDUC_2"/>
    <property type="match status" value="1"/>
</dbReference>